<reference evidence="3" key="1">
    <citation type="journal article" date="2009" name="Genome Res.">
        <title>Comparative genomic analyses of the human fungal pathogens Coccidioides and their relatives.</title>
        <authorList>
            <person name="Sharpton T.J."/>
            <person name="Stajich J.E."/>
            <person name="Rounsley S.D."/>
            <person name="Gardner M.J."/>
            <person name="Wortman J.R."/>
            <person name="Jordar V.S."/>
            <person name="Maiti R."/>
            <person name="Kodira C.D."/>
            <person name="Neafsey D.E."/>
            <person name="Zeng Q."/>
            <person name="Hung C.-Y."/>
            <person name="McMahan C."/>
            <person name="Muszewska A."/>
            <person name="Grynberg M."/>
            <person name="Mandel M.A."/>
            <person name="Kellner E.M."/>
            <person name="Barker B.M."/>
            <person name="Galgiani J.N."/>
            <person name="Orbach M.J."/>
            <person name="Kirkland T.N."/>
            <person name="Cole G.T."/>
            <person name="Henn M.R."/>
            <person name="Birren B.W."/>
            <person name="Taylor J.W."/>
        </authorList>
    </citation>
    <scope>NUCLEOTIDE SEQUENCE [LARGE SCALE GENOMIC DNA]</scope>
    <source>
        <strain evidence="3">UAMH 1704</strain>
    </source>
</reference>
<dbReference type="InParanoid" id="C4JVZ5"/>
<dbReference type="HOGENOM" id="CLU_029200_0_0_1"/>
<evidence type="ECO:0000313" key="3">
    <source>
        <dbReference type="Proteomes" id="UP000002058"/>
    </source>
</evidence>
<organism evidence="2 3">
    <name type="scientific">Uncinocarpus reesii (strain UAMH 1704)</name>
    <dbReference type="NCBI Taxonomy" id="336963"/>
    <lineage>
        <taxon>Eukaryota</taxon>
        <taxon>Fungi</taxon>
        <taxon>Dikarya</taxon>
        <taxon>Ascomycota</taxon>
        <taxon>Pezizomycotina</taxon>
        <taxon>Eurotiomycetes</taxon>
        <taxon>Eurotiomycetidae</taxon>
        <taxon>Onygenales</taxon>
        <taxon>Onygenaceae</taxon>
        <taxon>Uncinocarpus</taxon>
    </lineage>
</organism>
<name>C4JVZ5_UNCRE</name>
<keyword evidence="3" id="KW-1185">Reference proteome</keyword>
<proteinExistence type="predicted"/>
<accession>C4JVZ5</accession>
<dbReference type="OMA" id="WQEEVHA"/>
<feature type="region of interest" description="Disordered" evidence="1">
    <location>
        <begin position="1"/>
        <end position="21"/>
    </location>
</feature>
<dbReference type="KEGG" id="ure:UREG_06737"/>
<evidence type="ECO:0000256" key="1">
    <source>
        <dbReference type="SAM" id="MobiDB-lite"/>
    </source>
</evidence>
<dbReference type="AlphaFoldDB" id="C4JVZ5"/>
<dbReference type="VEuPathDB" id="FungiDB:UREG_06737"/>
<sequence>MYQQHYSPKKPVPKSSTSSLSIAAGGGNGAASLPQNICLLQTELLQLHLLHSQALDAKRKWEASADTKCRKLHESVATSYRSVLSSERSIQQNRNAAAIEQFAADIKASNSRYDLPSQIQMLSKVIQEVSDMTDPGEGRYSLVIQEFEEWSTRVQQIRQNRSQPTSNGNATTVRIDSEFVDPLSDAWKTQVAALSTKLELCSRELDCLEVSSAVTEQAVSDYDASALVKAVRGHRVLIQSMIQELDVMAKIEFEVVKLEKCWVKRNVEPLWADINQDIEIRIPAWKM</sequence>
<gene>
    <name evidence="2" type="ORF">UREG_06737</name>
</gene>
<evidence type="ECO:0000313" key="2">
    <source>
        <dbReference type="EMBL" id="EEP81872.1"/>
    </source>
</evidence>
<dbReference type="eggNOG" id="ENOG502S23J">
    <property type="taxonomic scope" value="Eukaryota"/>
</dbReference>
<dbReference type="GeneID" id="8442925"/>
<dbReference type="OrthoDB" id="432544at2759"/>
<dbReference type="EMBL" id="CH476618">
    <property type="protein sequence ID" value="EEP81872.1"/>
    <property type="molecule type" value="Genomic_DNA"/>
</dbReference>
<dbReference type="RefSeq" id="XP_002583770.1">
    <property type="nucleotide sequence ID" value="XM_002583724.1"/>
</dbReference>
<protein>
    <submittedName>
        <fullName evidence="2">Uncharacterized protein</fullName>
    </submittedName>
</protein>
<dbReference type="Proteomes" id="UP000002058">
    <property type="component" value="Unassembled WGS sequence"/>
</dbReference>